<dbReference type="SUPFAM" id="SSF53448">
    <property type="entry name" value="Nucleotide-diphospho-sugar transferases"/>
    <property type="match status" value="1"/>
</dbReference>
<comment type="caution">
    <text evidence="8">Lacks conserved residue(s) required for the propagation of feature annotation.</text>
</comment>
<comment type="caution">
    <text evidence="10">The sequence shown here is derived from an EMBL/GenBank/DDBJ whole genome shotgun (WGS) entry which is preliminary data.</text>
</comment>
<protein>
    <recommendedName>
        <fullName evidence="8">Molybdenum cofactor guanylyltransferase</fullName>
        <shortName evidence="8">MoCo guanylyltransferase</shortName>
        <ecNumber evidence="8">2.7.7.77</ecNumber>
    </recommendedName>
    <alternativeName>
        <fullName evidence="8">GTP:molybdopterin guanylyltransferase</fullName>
    </alternativeName>
    <alternativeName>
        <fullName evidence="8">Mo-MPT guanylyltransferase</fullName>
    </alternativeName>
    <alternativeName>
        <fullName evidence="8">Molybdopterin guanylyltransferase</fullName>
    </alternativeName>
    <alternativeName>
        <fullName evidence="8">Molybdopterin-guanine dinucleotide synthase</fullName>
        <shortName evidence="8">MGD synthase</shortName>
    </alternativeName>
</protein>
<evidence type="ECO:0000256" key="7">
    <source>
        <dbReference type="ARBA" id="ARBA00023150"/>
    </source>
</evidence>
<keyword evidence="4 8" id="KW-0547">Nucleotide-binding</keyword>
<comment type="cofactor">
    <cofactor evidence="8">
        <name>Mg(2+)</name>
        <dbReference type="ChEBI" id="CHEBI:18420"/>
    </cofactor>
</comment>
<feature type="binding site" evidence="8">
    <location>
        <position position="100"/>
    </location>
    <ligand>
        <name>GTP</name>
        <dbReference type="ChEBI" id="CHEBI:37565"/>
    </ligand>
</feature>
<evidence type="ECO:0000256" key="5">
    <source>
        <dbReference type="ARBA" id="ARBA00022842"/>
    </source>
</evidence>
<evidence type="ECO:0000256" key="3">
    <source>
        <dbReference type="ARBA" id="ARBA00022723"/>
    </source>
</evidence>
<keyword evidence="6 8" id="KW-0342">GTP-binding</keyword>
<dbReference type="PANTHER" id="PTHR19136">
    <property type="entry name" value="MOLYBDENUM COFACTOR GUANYLYLTRANSFERASE"/>
    <property type="match status" value="1"/>
</dbReference>
<comment type="domain">
    <text evidence="8">The N-terminal domain determines nucleotide recognition and specific binding, while the C-terminal domain determines the specific binding to the target protein.</text>
</comment>
<comment type="subcellular location">
    <subcellularLocation>
        <location evidence="8">Cytoplasm</location>
    </subcellularLocation>
</comment>
<comment type="catalytic activity">
    <reaction evidence="8">
        <text>Mo-molybdopterin + GTP + H(+) = Mo-molybdopterin guanine dinucleotide + diphosphate</text>
        <dbReference type="Rhea" id="RHEA:34243"/>
        <dbReference type="ChEBI" id="CHEBI:15378"/>
        <dbReference type="ChEBI" id="CHEBI:33019"/>
        <dbReference type="ChEBI" id="CHEBI:37565"/>
        <dbReference type="ChEBI" id="CHEBI:71302"/>
        <dbReference type="ChEBI" id="CHEBI:71310"/>
        <dbReference type="EC" id="2.7.7.77"/>
    </reaction>
</comment>
<evidence type="ECO:0000313" key="11">
    <source>
        <dbReference type="Proteomes" id="UP001219862"/>
    </source>
</evidence>
<proteinExistence type="inferred from homology"/>
<keyword evidence="10" id="KW-0548">Nucleotidyltransferase</keyword>
<dbReference type="InterPro" id="IPR013482">
    <property type="entry name" value="Molybde_CF_guanTrfase"/>
</dbReference>
<dbReference type="Gene3D" id="3.90.550.10">
    <property type="entry name" value="Spore Coat Polysaccharide Biosynthesis Protein SpsA, Chain A"/>
    <property type="match status" value="1"/>
</dbReference>
<feature type="binding site" evidence="8">
    <location>
        <position position="24"/>
    </location>
    <ligand>
        <name>GTP</name>
        <dbReference type="ChEBI" id="CHEBI:37565"/>
    </ligand>
</feature>
<dbReference type="Pfam" id="PF12804">
    <property type="entry name" value="NTP_transf_3"/>
    <property type="match status" value="1"/>
</dbReference>
<dbReference type="NCBIfam" id="TIGR02665">
    <property type="entry name" value="molyb_mobA"/>
    <property type="match status" value="1"/>
</dbReference>
<keyword evidence="2 8" id="KW-0808">Transferase</keyword>
<dbReference type="CDD" id="cd02503">
    <property type="entry name" value="MobA"/>
    <property type="match status" value="1"/>
</dbReference>
<name>A0ABT5KLF3_9BURK</name>
<dbReference type="GO" id="GO:0061603">
    <property type="term" value="F:molybdenum cofactor guanylyltransferase activity"/>
    <property type="evidence" value="ECO:0007669"/>
    <property type="project" value="UniProtKB-EC"/>
</dbReference>
<keyword evidence="11" id="KW-1185">Reference proteome</keyword>
<comment type="function">
    <text evidence="8">Transfers a GMP moiety from GTP to Mo-molybdopterin (Mo-MPT) cofactor (Moco or molybdenum cofactor) to form Mo-molybdopterin guanine dinucleotide (Mo-MGD) cofactor.</text>
</comment>
<sequence>MARDQITGLLLAGGRGSRMGGLDKGLQTLNGRPLFAHVLSRLAPQVGPLLISANRNLDAYAAAGHPLVRDEDDSYAGPLAGWLAGLRLARTDWLLCVPCDTPALPLDLAERLAEAALACGAKVAVPVSARPQATLKNDVHEAPQVQAAFCLMRVELKDSLAAYLQSGERKIQTWLRAQKAVPVPFDRPGDVAAFFNANSLAELQSLEQDAPHA</sequence>
<reference evidence="10 11" key="1">
    <citation type="submission" date="2022-10" db="EMBL/GenBank/DDBJ databases">
        <title>paucibacter sp. hw8 Genome sequencing.</title>
        <authorList>
            <person name="Park S."/>
        </authorList>
    </citation>
    <scope>NUCLEOTIDE SEQUENCE [LARGE SCALE GENOMIC DNA]</scope>
    <source>
        <strain evidence="11">hw8</strain>
    </source>
</reference>
<evidence type="ECO:0000313" key="10">
    <source>
        <dbReference type="EMBL" id="MDC8783735.1"/>
    </source>
</evidence>
<organism evidence="10 11">
    <name type="scientific">Roseateles koreensis</name>
    <dbReference type="NCBI Taxonomy" id="2987526"/>
    <lineage>
        <taxon>Bacteria</taxon>
        <taxon>Pseudomonadati</taxon>
        <taxon>Pseudomonadota</taxon>
        <taxon>Betaproteobacteria</taxon>
        <taxon>Burkholderiales</taxon>
        <taxon>Sphaerotilaceae</taxon>
        <taxon>Roseateles</taxon>
    </lineage>
</organism>
<dbReference type="PANTHER" id="PTHR19136:SF81">
    <property type="entry name" value="MOLYBDENUM COFACTOR GUANYLYLTRANSFERASE"/>
    <property type="match status" value="1"/>
</dbReference>
<feature type="binding site" evidence="8">
    <location>
        <position position="100"/>
    </location>
    <ligand>
        <name>Mg(2+)</name>
        <dbReference type="ChEBI" id="CHEBI:18420"/>
    </ligand>
</feature>
<dbReference type="EC" id="2.7.7.77" evidence="8"/>
<evidence type="ECO:0000259" key="9">
    <source>
        <dbReference type="Pfam" id="PF12804"/>
    </source>
</evidence>
<feature type="domain" description="MobA-like NTP transferase" evidence="9">
    <location>
        <begin position="8"/>
        <end position="179"/>
    </location>
</feature>
<evidence type="ECO:0000256" key="2">
    <source>
        <dbReference type="ARBA" id="ARBA00022679"/>
    </source>
</evidence>
<evidence type="ECO:0000256" key="8">
    <source>
        <dbReference type="HAMAP-Rule" id="MF_00316"/>
    </source>
</evidence>
<evidence type="ECO:0000256" key="1">
    <source>
        <dbReference type="ARBA" id="ARBA00022490"/>
    </source>
</evidence>
<comment type="similarity">
    <text evidence="8">Belongs to the MobA family.</text>
</comment>
<gene>
    <name evidence="8 10" type="primary">mobA</name>
    <name evidence="10" type="ORF">PRZ01_00835</name>
</gene>
<feature type="binding site" evidence="8">
    <location>
        <begin position="11"/>
        <end position="13"/>
    </location>
    <ligand>
        <name>GTP</name>
        <dbReference type="ChEBI" id="CHEBI:37565"/>
    </ligand>
</feature>
<keyword evidence="5 8" id="KW-0460">Magnesium</keyword>
<comment type="subunit">
    <text evidence="8">Monomer.</text>
</comment>
<evidence type="ECO:0000256" key="4">
    <source>
        <dbReference type="ARBA" id="ARBA00022741"/>
    </source>
</evidence>
<feature type="binding site" evidence="8">
    <location>
        <position position="70"/>
    </location>
    <ligand>
        <name>GTP</name>
        <dbReference type="ChEBI" id="CHEBI:37565"/>
    </ligand>
</feature>
<keyword evidence="1 8" id="KW-0963">Cytoplasm</keyword>
<keyword evidence="3 8" id="KW-0479">Metal-binding</keyword>
<keyword evidence="7 8" id="KW-0501">Molybdenum cofactor biosynthesis</keyword>
<dbReference type="Proteomes" id="UP001219862">
    <property type="component" value="Unassembled WGS sequence"/>
</dbReference>
<evidence type="ECO:0000256" key="6">
    <source>
        <dbReference type="ARBA" id="ARBA00023134"/>
    </source>
</evidence>
<dbReference type="EMBL" id="JAQQXS010000001">
    <property type="protein sequence ID" value="MDC8783735.1"/>
    <property type="molecule type" value="Genomic_DNA"/>
</dbReference>
<dbReference type="InterPro" id="IPR029044">
    <property type="entry name" value="Nucleotide-diphossugar_trans"/>
</dbReference>
<dbReference type="RefSeq" id="WP_273594852.1">
    <property type="nucleotide sequence ID" value="NZ_JAQQXS010000001.1"/>
</dbReference>
<accession>A0ABT5KLF3</accession>
<dbReference type="HAMAP" id="MF_00316">
    <property type="entry name" value="MobA"/>
    <property type="match status" value="1"/>
</dbReference>
<dbReference type="InterPro" id="IPR025877">
    <property type="entry name" value="MobA-like_NTP_Trfase"/>
</dbReference>